<dbReference type="OrthoDB" id="9812065at2"/>
<organism evidence="3 4">
    <name type="scientific">Cruoricaptor ignavus</name>
    <dbReference type="NCBI Taxonomy" id="1118202"/>
    <lineage>
        <taxon>Bacteria</taxon>
        <taxon>Pseudomonadati</taxon>
        <taxon>Bacteroidota</taxon>
        <taxon>Flavobacteriia</taxon>
        <taxon>Flavobacteriales</taxon>
        <taxon>Weeksellaceae</taxon>
        <taxon>Cruoricaptor</taxon>
    </lineage>
</organism>
<evidence type="ECO:0000259" key="2">
    <source>
        <dbReference type="PROSITE" id="PS51677"/>
    </source>
</evidence>
<dbReference type="PANTHER" id="PTHR10587">
    <property type="entry name" value="GLYCOSYL TRANSFERASE-RELATED"/>
    <property type="match status" value="1"/>
</dbReference>
<dbReference type="PROSITE" id="PS51677">
    <property type="entry name" value="NODB"/>
    <property type="match status" value="1"/>
</dbReference>
<sequence length="291" mass="33011">MNVKSIWARQIVAAITAFALLLFSCSKKNEAPVAQTEATADSIIIEEDTIPKPTIYITFDDGPNEGTKNLLRVINEVNVPMTAFVIGKNIYANEHLNSLYRQLVDNPYIEVANHSYTHANGRYKKFYQNPENVRADFNRTRDSIRTNIDLARMPGRNIWRCGDLKFTDLKASAAAGDLLQDAGYRVVGWDMEWGATKKMHLAGSHEKKLEEVEHYFETGGGKRPGHLILLSHDQYLTDEDSVRELTAFITKLKESGKYRFKKLSEYPFNTADYKPLSKPHADSAKLQTTHL</sequence>
<dbReference type="Pfam" id="PF01522">
    <property type="entry name" value="Polysacc_deac_1"/>
    <property type="match status" value="1"/>
</dbReference>
<dbReference type="GO" id="GO:0005975">
    <property type="term" value="P:carbohydrate metabolic process"/>
    <property type="evidence" value="ECO:0007669"/>
    <property type="project" value="InterPro"/>
</dbReference>
<evidence type="ECO:0000256" key="1">
    <source>
        <dbReference type="SAM" id="SignalP"/>
    </source>
</evidence>
<dbReference type="STRING" id="1118202.SAMN05443429_11022"/>
<dbReference type="InterPro" id="IPR011330">
    <property type="entry name" value="Glyco_hydro/deAcase_b/a-brl"/>
</dbReference>
<keyword evidence="4" id="KW-1185">Reference proteome</keyword>
<accession>A0A1M6GTT1</accession>
<feature type="chain" id="PRO_5012816319" evidence="1">
    <location>
        <begin position="20"/>
        <end position="291"/>
    </location>
</feature>
<dbReference type="SUPFAM" id="SSF88713">
    <property type="entry name" value="Glycoside hydrolase/deacetylase"/>
    <property type="match status" value="1"/>
</dbReference>
<evidence type="ECO:0000313" key="4">
    <source>
        <dbReference type="Proteomes" id="UP000184335"/>
    </source>
</evidence>
<gene>
    <name evidence="3" type="ORF">SAMN05443429_11022</name>
</gene>
<protein>
    <submittedName>
        <fullName evidence="3">Peptidoglycan/xylan/chitin deacetylase, PgdA/CDA1 family</fullName>
    </submittedName>
</protein>
<dbReference type="Proteomes" id="UP000184335">
    <property type="component" value="Unassembled WGS sequence"/>
</dbReference>
<dbReference type="AlphaFoldDB" id="A0A1M6GTT1"/>
<dbReference type="EMBL" id="FQYI01000010">
    <property type="protein sequence ID" value="SHJ13365.1"/>
    <property type="molecule type" value="Genomic_DNA"/>
</dbReference>
<dbReference type="RefSeq" id="WP_073180526.1">
    <property type="nucleotide sequence ID" value="NZ_FQYI01000010.1"/>
</dbReference>
<feature type="domain" description="NodB homology" evidence="2">
    <location>
        <begin position="53"/>
        <end position="261"/>
    </location>
</feature>
<dbReference type="GO" id="GO:0016810">
    <property type="term" value="F:hydrolase activity, acting on carbon-nitrogen (but not peptide) bonds"/>
    <property type="evidence" value="ECO:0007669"/>
    <property type="project" value="InterPro"/>
</dbReference>
<proteinExistence type="predicted"/>
<dbReference type="PANTHER" id="PTHR10587:SF125">
    <property type="entry name" value="POLYSACCHARIDE DEACETYLASE YHEN-RELATED"/>
    <property type="match status" value="1"/>
</dbReference>
<dbReference type="Gene3D" id="3.20.20.370">
    <property type="entry name" value="Glycoside hydrolase/deacetylase"/>
    <property type="match status" value="1"/>
</dbReference>
<name>A0A1M6GTT1_9FLAO</name>
<evidence type="ECO:0000313" key="3">
    <source>
        <dbReference type="EMBL" id="SHJ13365.1"/>
    </source>
</evidence>
<dbReference type="InterPro" id="IPR050248">
    <property type="entry name" value="Polysacc_deacetylase_ArnD"/>
</dbReference>
<keyword evidence="1" id="KW-0732">Signal</keyword>
<dbReference type="InterPro" id="IPR002509">
    <property type="entry name" value="NODB_dom"/>
</dbReference>
<dbReference type="PROSITE" id="PS51257">
    <property type="entry name" value="PROKAR_LIPOPROTEIN"/>
    <property type="match status" value="1"/>
</dbReference>
<reference evidence="3 4" key="1">
    <citation type="submission" date="2016-11" db="EMBL/GenBank/DDBJ databases">
        <authorList>
            <person name="Jaros S."/>
            <person name="Januszkiewicz K."/>
            <person name="Wedrychowicz H."/>
        </authorList>
    </citation>
    <scope>NUCLEOTIDE SEQUENCE [LARGE SCALE GENOMIC DNA]</scope>
    <source>
        <strain evidence="3 4">DSM 25479</strain>
    </source>
</reference>
<feature type="signal peptide" evidence="1">
    <location>
        <begin position="1"/>
        <end position="19"/>
    </location>
</feature>